<dbReference type="OrthoDB" id="9793178at2"/>
<reference evidence="2 3" key="1">
    <citation type="submission" date="2019-06" db="EMBL/GenBank/DDBJ databases">
        <title>Sequencing the genomes of 1000 actinobacteria strains.</title>
        <authorList>
            <person name="Klenk H.-P."/>
        </authorList>
    </citation>
    <scope>NUCLEOTIDE SEQUENCE [LARGE SCALE GENOMIC DNA]</scope>
    <source>
        <strain evidence="2 3">DSM 19828</strain>
    </source>
</reference>
<dbReference type="AlphaFoldDB" id="A0A542EED0"/>
<dbReference type="Pfam" id="PF03476">
    <property type="entry name" value="MOSC_N"/>
    <property type="match status" value="1"/>
</dbReference>
<dbReference type="PROSITE" id="PS51340">
    <property type="entry name" value="MOSC"/>
    <property type="match status" value="1"/>
</dbReference>
<dbReference type="InterPro" id="IPR011037">
    <property type="entry name" value="Pyrv_Knase-like_insert_dom_sf"/>
</dbReference>
<dbReference type="RefSeq" id="WP_141927706.1">
    <property type="nucleotide sequence ID" value="NZ_BAABCI010000002.1"/>
</dbReference>
<dbReference type="InterPro" id="IPR005302">
    <property type="entry name" value="MoCF_Sase_C"/>
</dbReference>
<dbReference type="GO" id="GO:0003824">
    <property type="term" value="F:catalytic activity"/>
    <property type="evidence" value="ECO:0007669"/>
    <property type="project" value="InterPro"/>
</dbReference>
<organism evidence="2 3">
    <name type="scientific">Yimella lutea</name>
    <dbReference type="NCBI Taxonomy" id="587872"/>
    <lineage>
        <taxon>Bacteria</taxon>
        <taxon>Bacillati</taxon>
        <taxon>Actinomycetota</taxon>
        <taxon>Actinomycetes</taxon>
        <taxon>Micrococcales</taxon>
        <taxon>Dermacoccaceae</taxon>
        <taxon>Yimella</taxon>
    </lineage>
</organism>
<feature type="domain" description="MOSC" evidence="1">
    <location>
        <begin position="128"/>
        <end position="279"/>
    </location>
</feature>
<protein>
    <recommendedName>
        <fullName evidence="1">MOSC domain-containing protein</fullName>
    </recommendedName>
</protein>
<dbReference type="PANTHER" id="PTHR14237:SF19">
    <property type="entry name" value="MITOCHONDRIAL AMIDOXIME REDUCING COMPONENT 1"/>
    <property type="match status" value="1"/>
</dbReference>
<dbReference type="SUPFAM" id="SSF141673">
    <property type="entry name" value="MOSC N-terminal domain-like"/>
    <property type="match status" value="1"/>
</dbReference>
<evidence type="ECO:0000313" key="2">
    <source>
        <dbReference type="EMBL" id="TQJ13687.1"/>
    </source>
</evidence>
<evidence type="ECO:0000259" key="1">
    <source>
        <dbReference type="PROSITE" id="PS51340"/>
    </source>
</evidence>
<evidence type="ECO:0000313" key="3">
    <source>
        <dbReference type="Proteomes" id="UP000320806"/>
    </source>
</evidence>
<dbReference type="GO" id="GO:0030151">
    <property type="term" value="F:molybdenum ion binding"/>
    <property type="evidence" value="ECO:0007669"/>
    <property type="project" value="InterPro"/>
</dbReference>
<sequence>MRVVSLAVHPVKSTAIRPVEKASVTRAGLAGDRDWMVVNDFGELISAREFPPLFSVVADNAATGLAQVALKLSAPGIEPLTVDLPHDDEECSVRMFTRPPMTARAAGAQADAWLDRALGTRGFHLVWCSNPTARQLNPEFSRPDDHAAFQDGYPVTLLSTASVARLQDWVTEHAVERGEDAATIGSDRFRSNILIDGVPEAFAEDGWSGVRIAEVDFRVAKRVDRCVMTTIDPQTYRTAKEPIRTLAQHRRSGGKTWMAVALIPDSEGEISLGDEVIPHT</sequence>
<dbReference type="InterPro" id="IPR005303">
    <property type="entry name" value="MOCOS_middle"/>
</dbReference>
<name>A0A542EED0_9MICO</name>
<dbReference type="PANTHER" id="PTHR14237">
    <property type="entry name" value="MOLYBDOPTERIN COFACTOR SULFURASE MOSC"/>
    <property type="match status" value="1"/>
</dbReference>
<dbReference type="Proteomes" id="UP000320806">
    <property type="component" value="Unassembled WGS sequence"/>
</dbReference>
<comment type="caution">
    <text evidence="2">The sequence shown here is derived from an EMBL/GenBank/DDBJ whole genome shotgun (WGS) entry which is preliminary data.</text>
</comment>
<dbReference type="SUPFAM" id="SSF50800">
    <property type="entry name" value="PK beta-barrel domain-like"/>
    <property type="match status" value="1"/>
</dbReference>
<accession>A0A542EED0</accession>
<gene>
    <name evidence="2" type="ORF">FB459_1113</name>
</gene>
<proteinExistence type="predicted"/>
<keyword evidence="3" id="KW-1185">Reference proteome</keyword>
<dbReference type="GO" id="GO:0030170">
    <property type="term" value="F:pyridoxal phosphate binding"/>
    <property type="evidence" value="ECO:0007669"/>
    <property type="project" value="InterPro"/>
</dbReference>
<dbReference type="Pfam" id="PF03473">
    <property type="entry name" value="MOSC"/>
    <property type="match status" value="1"/>
</dbReference>
<dbReference type="EMBL" id="VFMO01000001">
    <property type="protein sequence ID" value="TQJ13687.1"/>
    <property type="molecule type" value="Genomic_DNA"/>
</dbReference>